<dbReference type="SUPFAM" id="SSF117281">
    <property type="entry name" value="Kelch motif"/>
    <property type="match status" value="1"/>
</dbReference>
<comment type="caution">
    <text evidence="2">The sequence shown here is derived from an EMBL/GenBank/DDBJ whole genome shotgun (WGS) entry which is preliminary data.</text>
</comment>
<keyword evidence="1" id="KW-1133">Transmembrane helix</keyword>
<evidence type="ECO:0000256" key="1">
    <source>
        <dbReference type="SAM" id="Phobius"/>
    </source>
</evidence>
<dbReference type="AlphaFoldDB" id="A0A426ZYP8"/>
<keyword evidence="1" id="KW-0472">Membrane</keyword>
<name>A0A426ZYP8_ENSVE</name>
<gene>
    <name evidence="2" type="ORF">B296_00037685</name>
</gene>
<proteinExistence type="predicted"/>
<accession>A0A426ZYP8</accession>
<dbReference type="Proteomes" id="UP000287651">
    <property type="component" value="Unassembled WGS sequence"/>
</dbReference>
<feature type="transmembrane region" description="Helical" evidence="1">
    <location>
        <begin position="56"/>
        <end position="81"/>
    </location>
</feature>
<organism evidence="2 3">
    <name type="scientific">Ensete ventricosum</name>
    <name type="common">Abyssinian banana</name>
    <name type="synonym">Musa ensete</name>
    <dbReference type="NCBI Taxonomy" id="4639"/>
    <lineage>
        <taxon>Eukaryota</taxon>
        <taxon>Viridiplantae</taxon>
        <taxon>Streptophyta</taxon>
        <taxon>Embryophyta</taxon>
        <taxon>Tracheophyta</taxon>
        <taxon>Spermatophyta</taxon>
        <taxon>Magnoliopsida</taxon>
        <taxon>Liliopsida</taxon>
        <taxon>Zingiberales</taxon>
        <taxon>Musaceae</taxon>
        <taxon>Ensete</taxon>
    </lineage>
</organism>
<reference evidence="2 3" key="1">
    <citation type="journal article" date="2014" name="Agronomy (Basel)">
        <title>A Draft Genome Sequence for Ensete ventricosum, the Drought-Tolerant Tree Against Hunger.</title>
        <authorList>
            <person name="Harrison J."/>
            <person name="Moore K.A."/>
            <person name="Paszkiewicz K."/>
            <person name="Jones T."/>
            <person name="Grant M."/>
            <person name="Ambacheew D."/>
            <person name="Muzemil S."/>
            <person name="Studholme D.J."/>
        </authorList>
    </citation>
    <scope>NUCLEOTIDE SEQUENCE [LARGE SCALE GENOMIC DNA]</scope>
</reference>
<evidence type="ECO:0000313" key="2">
    <source>
        <dbReference type="EMBL" id="RRT69117.1"/>
    </source>
</evidence>
<dbReference type="EMBL" id="AMZH03004457">
    <property type="protein sequence ID" value="RRT69117.1"/>
    <property type="molecule type" value="Genomic_DNA"/>
</dbReference>
<evidence type="ECO:0000313" key="3">
    <source>
        <dbReference type="Proteomes" id="UP000287651"/>
    </source>
</evidence>
<keyword evidence="1" id="KW-0812">Transmembrane</keyword>
<dbReference type="InterPro" id="IPR015915">
    <property type="entry name" value="Kelch-typ_b-propeller"/>
</dbReference>
<evidence type="ECO:0008006" key="4">
    <source>
        <dbReference type="Google" id="ProtNLM"/>
    </source>
</evidence>
<sequence>MHWVKADAFDFGGNPPLARRVSSCSRGCSGHTAVNVGKSKVVVFGGFADKRFLDDIAVYDIGILALLPQWVIFGCSIQLMFSIQ</sequence>
<dbReference type="Gene3D" id="2.120.10.80">
    <property type="entry name" value="Kelch-type beta propeller"/>
    <property type="match status" value="1"/>
</dbReference>
<protein>
    <recommendedName>
        <fullName evidence="4">Galactose oxidase/kelch repeat superfamily protein</fullName>
    </recommendedName>
</protein>